<dbReference type="EMBL" id="QFPX01000015">
    <property type="protein sequence ID" value="PZQ53407.1"/>
    <property type="molecule type" value="Genomic_DNA"/>
</dbReference>
<dbReference type="NCBIfam" id="NF005559">
    <property type="entry name" value="PRK07231.1"/>
    <property type="match status" value="1"/>
</dbReference>
<dbReference type="GO" id="GO:0016616">
    <property type="term" value="F:oxidoreductase activity, acting on the CH-OH group of donors, NAD or NADP as acceptor"/>
    <property type="evidence" value="ECO:0007669"/>
    <property type="project" value="TreeGrafter"/>
</dbReference>
<dbReference type="Pfam" id="PF13561">
    <property type="entry name" value="adh_short_C2"/>
    <property type="match status" value="1"/>
</dbReference>
<dbReference type="PANTHER" id="PTHR42760">
    <property type="entry name" value="SHORT-CHAIN DEHYDROGENASES/REDUCTASES FAMILY MEMBER"/>
    <property type="match status" value="1"/>
</dbReference>
<organism evidence="4 5">
    <name type="scientific">Novosphingobium pentaromativorans</name>
    <dbReference type="NCBI Taxonomy" id="205844"/>
    <lineage>
        <taxon>Bacteria</taxon>
        <taxon>Pseudomonadati</taxon>
        <taxon>Pseudomonadota</taxon>
        <taxon>Alphaproteobacteria</taxon>
        <taxon>Sphingomonadales</taxon>
        <taxon>Sphingomonadaceae</taxon>
        <taxon>Novosphingobium</taxon>
    </lineage>
</organism>
<gene>
    <name evidence="4" type="ORF">DI555_16450</name>
</gene>
<evidence type="ECO:0000313" key="4">
    <source>
        <dbReference type="EMBL" id="PZQ53407.1"/>
    </source>
</evidence>
<evidence type="ECO:0000256" key="2">
    <source>
        <dbReference type="ARBA" id="ARBA00023002"/>
    </source>
</evidence>
<name>A0A2W5Q7M0_9SPHN</name>
<dbReference type="CDD" id="cd05233">
    <property type="entry name" value="SDR_c"/>
    <property type="match status" value="1"/>
</dbReference>
<dbReference type="AlphaFoldDB" id="A0A2W5Q7M0"/>
<dbReference type="FunFam" id="3.40.50.720:FF:000084">
    <property type="entry name" value="Short-chain dehydrogenase reductase"/>
    <property type="match status" value="1"/>
</dbReference>
<evidence type="ECO:0000256" key="1">
    <source>
        <dbReference type="ARBA" id="ARBA00006484"/>
    </source>
</evidence>
<protein>
    <submittedName>
        <fullName evidence="4">Short-chain dehydrogenase</fullName>
    </submittedName>
</protein>
<sequence length="261" mass="26958">MPIMHDFTGKIVVVTGGGEGIGAETARQFARAGATVIIAGRTAATLDRTAEAIASETGSTCIGIPTDVTEEARCIALVEAVDTRFGRVDVLVNNAGGARQVPIRQFRSDKYLAEFDLNLHSAFYCARAAAERMIAQGEGAIVNVSSLAGVHGTMGVAPYATAKAGLQMMTRVSAAEWGPCGIRVNCVAAGLIATEKARAKWARAGFDESGATAAIPLRRAGTPEDVAQAILFLAGDAASYISGETMVVGGGPQLRGMIDVD</sequence>
<feature type="domain" description="Ketoreductase" evidence="3">
    <location>
        <begin position="10"/>
        <end position="190"/>
    </location>
</feature>
<dbReference type="Gene3D" id="3.40.50.720">
    <property type="entry name" value="NAD(P)-binding Rossmann-like Domain"/>
    <property type="match status" value="1"/>
</dbReference>
<dbReference type="InterPro" id="IPR057326">
    <property type="entry name" value="KR_dom"/>
</dbReference>
<keyword evidence="2" id="KW-0560">Oxidoreductase</keyword>
<dbReference type="GO" id="GO:0048038">
    <property type="term" value="F:quinone binding"/>
    <property type="evidence" value="ECO:0007669"/>
    <property type="project" value="TreeGrafter"/>
</dbReference>
<dbReference type="SMART" id="SM00822">
    <property type="entry name" value="PKS_KR"/>
    <property type="match status" value="1"/>
</dbReference>
<evidence type="ECO:0000259" key="3">
    <source>
        <dbReference type="SMART" id="SM00822"/>
    </source>
</evidence>
<dbReference type="PANTHER" id="PTHR42760:SF133">
    <property type="entry name" value="3-OXOACYL-[ACYL-CARRIER-PROTEIN] REDUCTASE"/>
    <property type="match status" value="1"/>
</dbReference>
<proteinExistence type="inferred from homology"/>
<dbReference type="PRINTS" id="PR00080">
    <property type="entry name" value="SDRFAMILY"/>
</dbReference>
<dbReference type="PRINTS" id="PR00081">
    <property type="entry name" value="GDHRDH"/>
</dbReference>
<comment type="caution">
    <text evidence="4">The sequence shown here is derived from an EMBL/GenBank/DDBJ whole genome shotgun (WGS) entry which is preliminary data.</text>
</comment>
<dbReference type="GO" id="GO:0006633">
    <property type="term" value="P:fatty acid biosynthetic process"/>
    <property type="evidence" value="ECO:0007669"/>
    <property type="project" value="TreeGrafter"/>
</dbReference>
<reference evidence="4 5" key="1">
    <citation type="submission" date="2017-08" db="EMBL/GenBank/DDBJ databases">
        <title>Infants hospitalized years apart are colonized by the same room-sourced microbial strains.</title>
        <authorList>
            <person name="Brooks B."/>
            <person name="Olm M.R."/>
            <person name="Firek B.A."/>
            <person name="Baker R."/>
            <person name="Thomas B.C."/>
            <person name="Morowitz M.J."/>
            <person name="Banfield J.F."/>
        </authorList>
    </citation>
    <scope>NUCLEOTIDE SEQUENCE [LARGE SCALE GENOMIC DNA]</scope>
    <source>
        <strain evidence="4">S2_005_002_R2_33</strain>
    </source>
</reference>
<dbReference type="InterPro" id="IPR002347">
    <property type="entry name" value="SDR_fam"/>
</dbReference>
<dbReference type="Proteomes" id="UP000249082">
    <property type="component" value="Unassembled WGS sequence"/>
</dbReference>
<accession>A0A2W5Q7M0</accession>
<dbReference type="InterPro" id="IPR036291">
    <property type="entry name" value="NAD(P)-bd_dom_sf"/>
</dbReference>
<dbReference type="SUPFAM" id="SSF51735">
    <property type="entry name" value="NAD(P)-binding Rossmann-fold domains"/>
    <property type="match status" value="1"/>
</dbReference>
<evidence type="ECO:0000313" key="5">
    <source>
        <dbReference type="Proteomes" id="UP000249082"/>
    </source>
</evidence>
<comment type="similarity">
    <text evidence="1">Belongs to the short-chain dehydrogenases/reductases (SDR) family.</text>
</comment>